<feature type="binding site" evidence="9">
    <location>
        <begin position="294"/>
        <end position="296"/>
    </location>
    <ligand>
        <name>ATP</name>
        <dbReference type="ChEBI" id="CHEBI:30616"/>
    </ligand>
</feature>
<dbReference type="NCBIfam" id="TIGR00414">
    <property type="entry name" value="serS"/>
    <property type="match status" value="1"/>
</dbReference>
<sequence>MPSLRIYYKSVLGLRCLQSRLFSSSSSVKEDNRQLLKAGTRYLSEDTIERTRKNVELRKLYIDFDHLVGEYHKYLQLQERISDLEHEKKRASEIISSTTIDNEKEDMIYQVRQLKSKLNDLKAEMHPVEKSFIHNVSFLPNNIHPDAPIGHEPRLVEYLNKKHCRDFTPLDYKELGKRHDLFDIPSAAQCSGEGFYYLKGEAAVLELALIQYAMSKAIKNGYYPIATPDVIRTHVADRCGYQARSGENQYYLLANEDKCLSGTAEIPLAGMYLNKNVLYSDLPIKLVAFGRCFRVETGGRGRGEGRLYRVHQFSKVELFGLTANEDRTESEELLDEMVALQKEINTELGLHCRVLDMPTEDLGVPAYRKFDIEAWMPGLNRYGEVTSASNCTDYQSQRLNITYRMKDVPVSKYKTCPDWKYVHTVNGTACAVPRTLIALLETHQKENGSYSLPDVLGVKL</sequence>
<keyword evidence="3" id="KW-0436">Ligase</keyword>
<evidence type="ECO:0000256" key="8">
    <source>
        <dbReference type="PIRSR" id="PIRSR001529-1"/>
    </source>
</evidence>
<evidence type="ECO:0000256" key="10">
    <source>
        <dbReference type="SAM" id="Coils"/>
    </source>
</evidence>
<dbReference type="AlphaFoldDB" id="A0AAN0JBG6"/>
<name>A0AAN0JBG6_AMPQE</name>
<dbReference type="InterPro" id="IPR006195">
    <property type="entry name" value="aa-tRNA-synth_II"/>
</dbReference>
<dbReference type="GeneID" id="105313434"/>
<dbReference type="PRINTS" id="PR00981">
    <property type="entry name" value="TRNASYNTHSER"/>
</dbReference>
<dbReference type="Pfam" id="PF00587">
    <property type="entry name" value="tRNA-synt_2b"/>
    <property type="match status" value="1"/>
</dbReference>
<reference evidence="12" key="2">
    <citation type="submission" date="2024-06" db="UniProtKB">
        <authorList>
            <consortium name="EnsemblMetazoa"/>
        </authorList>
    </citation>
    <scope>IDENTIFICATION</scope>
</reference>
<feature type="binding site" evidence="8">
    <location>
        <position position="317"/>
    </location>
    <ligand>
        <name>L-serine</name>
        <dbReference type="ChEBI" id="CHEBI:33384"/>
    </ligand>
</feature>
<evidence type="ECO:0000256" key="9">
    <source>
        <dbReference type="PIRSR" id="PIRSR001529-2"/>
    </source>
</evidence>
<dbReference type="KEGG" id="aqu:105313434"/>
<evidence type="ECO:0000256" key="1">
    <source>
        <dbReference type="ARBA" id="ARBA00010728"/>
    </source>
</evidence>
<dbReference type="PIRSF" id="PIRSF001529">
    <property type="entry name" value="Ser-tRNA-synth_IIa"/>
    <property type="match status" value="1"/>
</dbReference>
<dbReference type="EnsemblMetazoa" id="XM_019998796.1">
    <property type="protein sequence ID" value="XP_019854355.1"/>
    <property type="gene ID" value="LOC105313434"/>
</dbReference>
<dbReference type="GO" id="GO:0006434">
    <property type="term" value="P:seryl-tRNA aminoacylation"/>
    <property type="evidence" value="ECO:0007669"/>
    <property type="project" value="InterPro"/>
</dbReference>
<feature type="binding site" evidence="8">
    <location>
        <position position="263"/>
    </location>
    <ligand>
        <name>L-serine</name>
        <dbReference type="ChEBI" id="CHEBI:33384"/>
    </ligand>
</feature>
<keyword evidence="10" id="KW-0175">Coiled coil</keyword>
<dbReference type="SUPFAM" id="SSF46589">
    <property type="entry name" value="tRNA-binding arm"/>
    <property type="match status" value="1"/>
</dbReference>
<evidence type="ECO:0000313" key="13">
    <source>
        <dbReference type="Proteomes" id="UP000007879"/>
    </source>
</evidence>
<proteinExistence type="inferred from homology"/>
<dbReference type="Pfam" id="PF02403">
    <property type="entry name" value="Seryl_tRNA_N"/>
    <property type="match status" value="1"/>
</dbReference>
<dbReference type="SUPFAM" id="SSF55681">
    <property type="entry name" value="Class II aaRS and biotin synthetases"/>
    <property type="match status" value="1"/>
</dbReference>
<dbReference type="InterPro" id="IPR045864">
    <property type="entry name" value="aa-tRNA-synth_II/BPL/LPL"/>
</dbReference>
<dbReference type="PROSITE" id="PS50862">
    <property type="entry name" value="AA_TRNA_LIGASE_II"/>
    <property type="match status" value="1"/>
</dbReference>
<keyword evidence="5 9" id="KW-0067">ATP-binding</keyword>
<accession>A0AAN0JBG6</accession>
<evidence type="ECO:0000256" key="5">
    <source>
        <dbReference type="ARBA" id="ARBA00022840"/>
    </source>
</evidence>
<feature type="binding site" evidence="9">
    <location>
        <begin position="310"/>
        <end position="313"/>
    </location>
    <ligand>
        <name>ATP</name>
        <dbReference type="ChEBI" id="CHEBI:30616"/>
    </ligand>
</feature>
<dbReference type="EC" id="6.1.1.11" evidence="2"/>
<evidence type="ECO:0000259" key="11">
    <source>
        <dbReference type="PROSITE" id="PS50862"/>
    </source>
</evidence>
<dbReference type="RefSeq" id="XP_019854355.1">
    <property type="nucleotide sequence ID" value="XM_019998796.1"/>
</dbReference>
<evidence type="ECO:0000313" key="12">
    <source>
        <dbReference type="EnsemblMetazoa" id="XP_019854355.1"/>
    </source>
</evidence>
<dbReference type="GO" id="GO:0004828">
    <property type="term" value="F:serine-tRNA ligase activity"/>
    <property type="evidence" value="ECO:0007669"/>
    <property type="project" value="UniProtKB-EC"/>
</dbReference>
<keyword evidence="6" id="KW-0030">Aminoacyl-tRNA synthetase</keyword>
<dbReference type="Proteomes" id="UP000007879">
    <property type="component" value="Unassembled WGS sequence"/>
</dbReference>
<dbReference type="InterPro" id="IPR002317">
    <property type="entry name" value="Ser-tRNA-ligase_type_1"/>
</dbReference>
<dbReference type="InterPro" id="IPR015866">
    <property type="entry name" value="Ser-tRNA-synth_1_N"/>
</dbReference>
<feature type="binding site" evidence="8">
    <location>
        <position position="294"/>
    </location>
    <ligand>
        <name>L-serine</name>
        <dbReference type="ChEBI" id="CHEBI:33384"/>
    </ligand>
</feature>
<keyword evidence="13" id="KW-1185">Reference proteome</keyword>
<comment type="similarity">
    <text evidence="1">Belongs to the class-II aminoacyl-tRNA synthetase family. Type-1 seryl-tRNA synthetase subfamily.</text>
</comment>
<evidence type="ECO:0000256" key="2">
    <source>
        <dbReference type="ARBA" id="ARBA00012840"/>
    </source>
</evidence>
<dbReference type="InterPro" id="IPR042103">
    <property type="entry name" value="SerRS_1_N_sf"/>
</dbReference>
<feature type="site" description="Important for serine binding" evidence="8">
    <location>
        <position position="428"/>
    </location>
</feature>
<evidence type="ECO:0000256" key="4">
    <source>
        <dbReference type="ARBA" id="ARBA00022741"/>
    </source>
</evidence>
<feature type="binding site" evidence="9">
    <location>
        <begin position="384"/>
        <end position="387"/>
    </location>
    <ligand>
        <name>ATP</name>
        <dbReference type="ChEBI" id="CHEBI:30616"/>
    </ligand>
</feature>
<dbReference type="Gene3D" id="3.30.930.10">
    <property type="entry name" value="Bira Bifunctional Protein, Domain 2"/>
    <property type="match status" value="1"/>
</dbReference>
<dbReference type="PANTHER" id="PTHR11778">
    <property type="entry name" value="SERYL-TRNA SYNTHETASE"/>
    <property type="match status" value="1"/>
</dbReference>
<feature type="coiled-coil region" evidence="10">
    <location>
        <begin position="74"/>
        <end position="124"/>
    </location>
</feature>
<dbReference type="GO" id="GO:0005524">
    <property type="term" value="F:ATP binding"/>
    <property type="evidence" value="ECO:0007669"/>
    <property type="project" value="UniProtKB-KW"/>
</dbReference>
<evidence type="ECO:0000256" key="7">
    <source>
        <dbReference type="ARBA" id="ARBA00031113"/>
    </source>
</evidence>
<dbReference type="InterPro" id="IPR010978">
    <property type="entry name" value="tRNA-bd_arm"/>
</dbReference>
<feature type="domain" description="Aminoacyl-transfer RNA synthetases class-II family profile" evidence="11">
    <location>
        <begin position="171"/>
        <end position="453"/>
    </location>
</feature>
<evidence type="ECO:0000256" key="6">
    <source>
        <dbReference type="ARBA" id="ARBA00023146"/>
    </source>
</evidence>
<feature type="binding site" evidence="8">
    <location>
        <position position="426"/>
    </location>
    <ligand>
        <name>L-serine</name>
        <dbReference type="ChEBI" id="CHEBI:33384"/>
    </ligand>
</feature>
<dbReference type="InterPro" id="IPR002314">
    <property type="entry name" value="aa-tRNA-synt_IIb"/>
</dbReference>
<protein>
    <recommendedName>
        <fullName evidence="2">serine--tRNA ligase</fullName>
        <ecNumber evidence="2">6.1.1.11</ecNumber>
    </recommendedName>
    <alternativeName>
        <fullName evidence="7">Seryl-tRNA synthetase</fullName>
    </alternativeName>
</protein>
<evidence type="ECO:0000256" key="3">
    <source>
        <dbReference type="ARBA" id="ARBA00022598"/>
    </source>
</evidence>
<reference evidence="13" key="1">
    <citation type="journal article" date="2010" name="Nature">
        <title>The Amphimedon queenslandica genome and the evolution of animal complexity.</title>
        <authorList>
            <person name="Srivastava M."/>
            <person name="Simakov O."/>
            <person name="Chapman J."/>
            <person name="Fahey B."/>
            <person name="Gauthier M.E."/>
            <person name="Mitros T."/>
            <person name="Richards G.S."/>
            <person name="Conaco C."/>
            <person name="Dacre M."/>
            <person name="Hellsten U."/>
            <person name="Larroux C."/>
            <person name="Putnam N.H."/>
            <person name="Stanke M."/>
            <person name="Adamska M."/>
            <person name="Darling A."/>
            <person name="Degnan S.M."/>
            <person name="Oakley T.H."/>
            <person name="Plachetzki D.C."/>
            <person name="Zhai Y."/>
            <person name="Adamski M."/>
            <person name="Calcino A."/>
            <person name="Cummins S.F."/>
            <person name="Goodstein D.M."/>
            <person name="Harris C."/>
            <person name="Jackson D.J."/>
            <person name="Leys S.P."/>
            <person name="Shu S."/>
            <person name="Woodcroft B.J."/>
            <person name="Vervoort M."/>
            <person name="Kosik K.S."/>
            <person name="Manning G."/>
            <person name="Degnan B.M."/>
            <person name="Rokhsar D.S."/>
        </authorList>
    </citation>
    <scope>NUCLEOTIDE SEQUENCE [LARGE SCALE GENOMIC DNA]</scope>
</reference>
<keyword evidence="4" id="KW-0547">Nucleotide-binding</keyword>
<dbReference type="Gene3D" id="1.10.287.40">
    <property type="entry name" value="Serine-tRNA synthetase, tRNA binding domain"/>
    <property type="match status" value="1"/>
</dbReference>
<organism evidence="12 13">
    <name type="scientific">Amphimedon queenslandica</name>
    <name type="common">Sponge</name>
    <dbReference type="NCBI Taxonomy" id="400682"/>
    <lineage>
        <taxon>Eukaryota</taxon>
        <taxon>Metazoa</taxon>
        <taxon>Porifera</taxon>
        <taxon>Demospongiae</taxon>
        <taxon>Heteroscleromorpha</taxon>
        <taxon>Haplosclerida</taxon>
        <taxon>Niphatidae</taxon>
        <taxon>Amphimedon</taxon>
    </lineage>
</organism>